<dbReference type="AlphaFoldDB" id="A0A1X6MZG3"/>
<evidence type="ECO:0000256" key="1">
    <source>
        <dbReference type="SAM" id="SignalP"/>
    </source>
</evidence>
<evidence type="ECO:0000313" key="2">
    <source>
        <dbReference type="EMBL" id="OSX61745.1"/>
    </source>
</evidence>
<evidence type="ECO:0000313" key="3">
    <source>
        <dbReference type="Proteomes" id="UP000194127"/>
    </source>
</evidence>
<dbReference type="GeneID" id="36325882"/>
<name>A0A1X6MZG3_9APHY</name>
<gene>
    <name evidence="2" type="ORF">POSPLADRAFT_1057514</name>
</gene>
<dbReference type="EMBL" id="KZ110598">
    <property type="protein sequence ID" value="OSX61745.1"/>
    <property type="molecule type" value="Genomic_DNA"/>
</dbReference>
<accession>A0A1X6MZG3</accession>
<organism evidence="2 3">
    <name type="scientific">Postia placenta MAD-698-R-SB12</name>
    <dbReference type="NCBI Taxonomy" id="670580"/>
    <lineage>
        <taxon>Eukaryota</taxon>
        <taxon>Fungi</taxon>
        <taxon>Dikarya</taxon>
        <taxon>Basidiomycota</taxon>
        <taxon>Agaricomycotina</taxon>
        <taxon>Agaricomycetes</taxon>
        <taxon>Polyporales</taxon>
        <taxon>Adustoporiaceae</taxon>
        <taxon>Rhodonia</taxon>
    </lineage>
</organism>
<keyword evidence="3" id="KW-1185">Reference proteome</keyword>
<protein>
    <submittedName>
        <fullName evidence="2">Uncharacterized protein</fullName>
    </submittedName>
</protein>
<dbReference type="OrthoDB" id="2805422at2759"/>
<proteinExistence type="predicted"/>
<keyword evidence="1" id="KW-0732">Signal</keyword>
<feature type="signal peptide" evidence="1">
    <location>
        <begin position="1"/>
        <end position="21"/>
    </location>
</feature>
<feature type="chain" id="PRO_5010856745" evidence="1">
    <location>
        <begin position="22"/>
        <end position="420"/>
    </location>
</feature>
<dbReference type="RefSeq" id="XP_024338539.1">
    <property type="nucleotide sequence ID" value="XM_024480932.1"/>
</dbReference>
<reference evidence="2 3" key="1">
    <citation type="submission" date="2017-04" db="EMBL/GenBank/DDBJ databases">
        <title>Genome Sequence of the Model Brown-Rot Fungus Postia placenta SB12.</title>
        <authorList>
            <consortium name="DOE Joint Genome Institute"/>
            <person name="Gaskell J."/>
            <person name="Kersten P."/>
            <person name="Larrondo L.F."/>
            <person name="Canessa P."/>
            <person name="Martinez D."/>
            <person name="Hibbett D."/>
            <person name="Schmoll M."/>
            <person name="Kubicek C.P."/>
            <person name="Martinez A.T."/>
            <person name="Yadav J."/>
            <person name="Master E."/>
            <person name="Magnuson J.K."/>
            <person name="James T."/>
            <person name="Yaver D."/>
            <person name="Berka R."/>
            <person name="Labutti K."/>
            <person name="Lipzen A."/>
            <person name="Aerts A."/>
            <person name="Barry K."/>
            <person name="Henrissat B."/>
            <person name="Blanchette R."/>
            <person name="Grigoriev I."/>
            <person name="Cullen D."/>
        </authorList>
    </citation>
    <scope>NUCLEOTIDE SEQUENCE [LARGE SCALE GENOMIC DNA]</scope>
    <source>
        <strain evidence="2 3">MAD-698-R-SB12</strain>
    </source>
</reference>
<dbReference type="Proteomes" id="UP000194127">
    <property type="component" value="Unassembled WGS sequence"/>
</dbReference>
<sequence>MNSKNFFVALLMYALSPWAHLLGGSVEKWFTRGMIQLDKYLTRRKDGPENKLKASFMRWWHDRFDVFYWTPQELALDAFHAATGYTSWKRPEHEEICARSRVEPRVKREGKVRIEWYPSIFAWKRLVRECEGLPFIRKDEMYTYISREPNEDLNLAEIRRKLNLENIHIIDWRRGTLFTPGNQDRLSLVAFNNLVHVEKKVPTRYFGRPERQPMDTLYVIELPSEQTLALRHRRAQMLTKWYAKFLGPNDTRAGILWFAMISWAALTSKERIPLPGYYRAFRKVSYFRDVCMILSLLVSAAISLLAAALQEVDLLRYSAVTLAATVFFWNTNPRAVDCLDRAVMDVFYVLSRPVLCCYRILWDVVARSMRRVGRVLVDSWGVVAWGMCEAGWLLVEWLVHTLGYDGEVEVGEEEEGEEDL</sequence>